<evidence type="ECO:0000313" key="3">
    <source>
        <dbReference type="EMBL" id="KAG2965743.1"/>
    </source>
</evidence>
<proteinExistence type="predicted"/>
<comment type="caution">
    <text evidence="4">The sequence shown here is derived from an EMBL/GenBank/DDBJ whole genome shotgun (WGS) entry which is preliminary data.</text>
</comment>
<reference evidence="4" key="1">
    <citation type="submission" date="2018-05" db="EMBL/GenBank/DDBJ databases">
        <title>Effector identification in a new, highly contiguous assembly of the strawberry crown rot pathogen Phytophthora cactorum.</title>
        <authorList>
            <person name="Armitage A.D."/>
            <person name="Nellist C.F."/>
            <person name="Bates H."/>
            <person name="Vickerstaff R.J."/>
            <person name="Harrison R.J."/>
        </authorList>
    </citation>
    <scope>NUCLEOTIDE SEQUENCE</scope>
    <source>
        <strain evidence="1">4032</strain>
        <strain evidence="2">4040</strain>
        <strain evidence="3">P415</strain>
        <strain evidence="4">P421</strain>
    </source>
</reference>
<dbReference type="AlphaFoldDB" id="A0A8T1GS93"/>
<dbReference type="EMBL" id="RCMK01001146">
    <property type="protein sequence ID" value="KAG2900753.1"/>
    <property type="molecule type" value="Genomic_DNA"/>
</dbReference>
<organism evidence="4 5">
    <name type="scientific">Phytophthora cactorum</name>
    <dbReference type="NCBI Taxonomy" id="29920"/>
    <lineage>
        <taxon>Eukaryota</taxon>
        <taxon>Sar</taxon>
        <taxon>Stramenopiles</taxon>
        <taxon>Oomycota</taxon>
        <taxon>Peronosporomycetes</taxon>
        <taxon>Peronosporales</taxon>
        <taxon>Peronosporaceae</taxon>
        <taxon>Phytophthora</taxon>
    </lineage>
</organism>
<dbReference type="InterPro" id="IPR009057">
    <property type="entry name" value="Homeodomain-like_sf"/>
</dbReference>
<evidence type="ECO:0000313" key="2">
    <source>
        <dbReference type="EMBL" id="KAG2900753.1"/>
    </source>
</evidence>
<dbReference type="Proteomes" id="UP000760860">
    <property type="component" value="Unassembled WGS sequence"/>
</dbReference>
<dbReference type="EMBL" id="RCMI01001144">
    <property type="protein sequence ID" value="KAG2889777.1"/>
    <property type="molecule type" value="Genomic_DNA"/>
</dbReference>
<protein>
    <submittedName>
        <fullName evidence="4">Uncharacterized protein</fullName>
    </submittedName>
</protein>
<sequence>MPQAPPNLSSSTPPRRVATEEKRQCVLVAYEAEDDWLTVVRYNNVSRGAAYRLCKSGDPSPPPRGGARANCVKCTNKIVAALEDYLEEDCTLTLVQLRDKIMDRFQVDISTSTIRAKLCEKPITLRQV</sequence>
<evidence type="ECO:0000313" key="4">
    <source>
        <dbReference type="EMBL" id="KAG3198101.1"/>
    </source>
</evidence>
<evidence type="ECO:0000313" key="1">
    <source>
        <dbReference type="EMBL" id="KAG2889777.1"/>
    </source>
</evidence>
<name>A0A8T1GS93_9STRA</name>
<evidence type="ECO:0000313" key="5">
    <source>
        <dbReference type="Proteomes" id="UP000760860"/>
    </source>
</evidence>
<dbReference type="Proteomes" id="UP000774804">
    <property type="component" value="Unassembled WGS sequence"/>
</dbReference>
<dbReference type="VEuPathDB" id="FungiDB:PC110_g21920"/>
<dbReference type="EMBL" id="RCML01001080">
    <property type="protein sequence ID" value="KAG2965743.1"/>
    <property type="molecule type" value="Genomic_DNA"/>
</dbReference>
<dbReference type="Proteomes" id="UP000697107">
    <property type="component" value="Unassembled WGS sequence"/>
</dbReference>
<dbReference type="Proteomes" id="UP000736787">
    <property type="component" value="Unassembled WGS sequence"/>
</dbReference>
<accession>A0A8T1GS93</accession>
<gene>
    <name evidence="1" type="ORF">PC115_g19651</name>
    <name evidence="2" type="ORF">PC117_g21883</name>
    <name evidence="3" type="ORF">PC118_g19572</name>
    <name evidence="4" type="ORF">PC129_g24428</name>
</gene>
<dbReference type="SUPFAM" id="SSF46689">
    <property type="entry name" value="Homeodomain-like"/>
    <property type="match status" value="1"/>
</dbReference>
<dbReference type="EMBL" id="RCMV01003644">
    <property type="protein sequence ID" value="KAG3198101.1"/>
    <property type="molecule type" value="Genomic_DNA"/>
</dbReference>